<dbReference type="GO" id="GO:0005829">
    <property type="term" value="C:cytosol"/>
    <property type="evidence" value="ECO:0007669"/>
    <property type="project" value="TreeGrafter"/>
</dbReference>
<dbReference type="STRING" id="1198245.SAMN05444858_10244"/>
<sequence>MELRHLVTFTTVAEEGSFTKAADRLRVVQSAVSATVRNLERELGVTLFERTTHRVELTCAGRVLLPEARRTLAAADGLREVVDQLRGGLRGTVRLGVMLAQRAPAVNVAQLLADFRDEYPDVKVELQVGPSQQHAADLRSGRLDLAYLALPRRDAGGLHLTPIDTQVMQLCCAPDHRFAGRSEVELCELTDETFADGPESWGSRIATDRAFAALGLERVVRYEVADVGSLVDLVRYRLAVAITPPLVLEPGANVRLIPIRQHAPIFQVSLAASADRQLGAPARALLATAQRRAHLSAGLSAHS</sequence>
<dbReference type="Gene3D" id="3.40.190.290">
    <property type="match status" value="1"/>
</dbReference>
<comment type="similarity">
    <text evidence="1">Belongs to the LysR transcriptional regulatory family.</text>
</comment>
<dbReference type="RefSeq" id="WP_076467491.1">
    <property type="nucleotide sequence ID" value="NZ_FTNF01000002.1"/>
</dbReference>
<dbReference type="GO" id="GO:0003677">
    <property type="term" value="F:DNA binding"/>
    <property type="evidence" value="ECO:0007669"/>
    <property type="project" value="UniProtKB-KW"/>
</dbReference>
<dbReference type="InterPro" id="IPR005119">
    <property type="entry name" value="LysR_subst-bd"/>
</dbReference>
<name>A0A1N6S024_9ACTN</name>
<gene>
    <name evidence="6" type="ORF">SAMN05444858_10244</name>
</gene>
<proteinExistence type="inferred from homology"/>
<dbReference type="PANTHER" id="PTHR30419:SF31">
    <property type="entry name" value="BLR3139 PROTEIN"/>
    <property type="match status" value="1"/>
</dbReference>
<keyword evidence="2" id="KW-0805">Transcription regulation</keyword>
<evidence type="ECO:0000256" key="2">
    <source>
        <dbReference type="ARBA" id="ARBA00023015"/>
    </source>
</evidence>
<accession>A0A1N6S024</accession>
<dbReference type="FunFam" id="1.10.10.10:FF:000001">
    <property type="entry name" value="LysR family transcriptional regulator"/>
    <property type="match status" value="1"/>
</dbReference>
<dbReference type="SUPFAM" id="SSF53850">
    <property type="entry name" value="Periplasmic binding protein-like II"/>
    <property type="match status" value="1"/>
</dbReference>
<organism evidence="6 7">
    <name type="scientific">Micromonospora avicenniae</name>
    <dbReference type="NCBI Taxonomy" id="1198245"/>
    <lineage>
        <taxon>Bacteria</taxon>
        <taxon>Bacillati</taxon>
        <taxon>Actinomycetota</taxon>
        <taxon>Actinomycetes</taxon>
        <taxon>Micromonosporales</taxon>
        <taxon>Micromonosporaceae</taxon>
        <taxon>Micromonospora</taxon>
    </lineage>
</organism>
<dbReference type="Gene3D" id="1.10.10.10">
    <property type="entry name" value="Winged helix-like DNA-binding domain superfamily/Winged helix DNA-binding domain"/>
    <property type="match status" value="1"/>
</dbReference>
<feature type="domain" description="HTH lysR-type" evidence="5">
    <location>
        <begin position="1"/>
        <end position="58"/>
    </location>
</feature>
<dbReference type="EMBL" id="FTNF01000002">
    <property type="protein sequence ID" value="SIQ34474.1"/>
    <property type="molecule type" value="Genomic_DNA"/>
</dbReference>
<evidence type="ECO:0000259" key="5">
    <source>
        <dbReference type="PROSITE" id="PS50931"/>
    </source>
</evidence>
<reference evidence="6 7" key="1">
    <citation type="submission" date="2017-01" db="EMBL/GenBank/DDBJ databases">
        <authorList>
            <person name="Mah S.A."/>
            <person name="Swanson W.J."/>
            <person name="Moy G.W."/>
            <person name="Vacquier V.D."/>
        </authorList>
    </citation>
    <scope>NUCLEOTIDE SEQUENCE [LARGE SCALE GENOMIC DNA]</scope>
    <source>
        <strain evidence="6 7">DSM 45758</strain>
    </source>
</reference>
<dbReference type="InterPro" id="IPR036390">
    <property type="entry name" value="WH_DNA-bd_sf"/>
</dbReference>
<keyword evidence="4" id="KW-0804">Transcription</keyword>
<dbReference type="InterPro" id="IPR050950">
    <property type="entry name" value="HTH-type_LysR_regulators"/>
</dbReference>
<evidence type="ECO:0000313" key="7">
    <source>
        <dbReference type="Proteomes" id="UP000186004"/>
    </source>
</evidence>
<dbReference type="InterPro" id="IPR036388">
    <property type="entry name" value="WH-like_DNA-bd_sf"/>
</dbReference>
<evidence type="ECO:0000256" key="1">
    <source>
        <dbReference type="ARBA" id="ARBA00009437"/>
    </source>
</evidence>
<dbReference type="InterPro" id="IPR000847">
    <property type="entry name" value="LysR_HTH_N"/>
</dbReference>
<dbReference type="Proteomes" id="UP000186004">
    <property type="component" value="Unassembled WGS sequence"/>
</dbReference>
<evidence type="ECO:0000256" key="4">
    <source>
        <dbReference type="ARBA" id="ARBA00023163"/>
    </source>
</evidence>
<keyword evidence="7" id="KW-1185">Reference proteome</keyword>
<protein>
    <submittedName>
        <fullName evidence="6">Transcriptional regulator, LysR family</fullName>
    </submittedName>
</protein>
<dbReference type="PANTHER" id="PTHR30419">
    <property type="entry name" value="HTH-TYPE TRANSCRIPTIONAL REGULATOR YBHD"/>
    <property type="match status" value="1"/>
</dbReference>
<dbReference type="PROSITE" id="PS50931">
    <property type="entry name" value="HTH_LYSR"/>
    <property type="match status" value="1"/>
</dbReference>
<dbReference type="Pfam" id="PF03466">
    <property type="entry name" value="LysR_substrate"/>
    <property type="match status" value="1"/>
</dbReference>
<evidence type="ECO:0000256" key="3">
    <source>
        <dbReference type="ARBA" id="ARBA00023125"/>
    </source>
</evidence>
<evidence type="ECO:0000313" key="6">
    <source>
        <dbReference type="EMBL" id="SIQ34474.1"/>
    </source>
</evidence>
<dbReference type="SUPFAM" id="SSF46785">
    <property type="entry name" value="Winged helix' DNA-binding domain"/>
    <property type="match status" value="1"/>
</dbReference>
<dbReference type="Pfam" id="PF00126">
    <property type="entry name" value="HTH_1"/>
    <property type="match status" value="1"/>
</dbReference>
<dbReference type="OrthoDB" id="3181812at2"/>
<dbReference type="PRINTS" id="PR00039">
    <property type="entry name" value="HTHLYSR"/>
</dbReference>
<keyword evidence="3" id="KW-0238">DNA-binding</keyword>
<dbReference type="AlphaFoldDB" id="A0A1N6S024"/>
<dbReference type="GO" id="GO:0003700">
    <property type="term" value="F:DNA-binding transcription factor activity"/>
    <property type="evidence" value="ECO:0007669"/>
    <property type="project" value="InterPro"/>
</dbReference>